<dbReference type="NCBIfam" id="NF009905">
    <property type="entry name" value="PRK13368.1"/>
    <property type="match status" value="1"/>
</dbReference>
<dbReference type="NCBIfam" id="NF003950">
    <property type="entry name" value="PRK05450.1-3"/>
    <property type="match status" value="1"/>
</dbReference>
<organism evidence="6">
    <name type="scientific">Candidatus Kentrum sp. DK</name>
    <dbReference type="NCBI Taxonomy" id="2126562"/>
    <lineage>
        <taxon>Bacteria</taxon>
        <taxon>Pseudomonadati</taxon>
        <taxon>Pseudomonadota</taxon>
        <taxon>Gammaproteobacteria</taxon>
        <taxon>Candidatus Kentrum</taxon>
    </lineage>
</organism>
<dbReference type="PANTHER" id="PTHR42866">
    <property type="entry name" value="3-DEOXY-MANNO-OCTULOSONATE CYTIDYLYLTRANSFERASE"/>
    <property type="match status" value="1"/>
</dbReference>
<evidence type="ECO:0000256" key="1">
    <source>
        <dbReference type="ARBA" id="ARBA00004370"/>
    </source>
</evidence>
<dbReference type="Pfam" id="PF02348">
    <property type="entry name" value="CTP_transf_3"/>
    <property type="match status" value="1"/>
</dbReference>
<dbReference type="FunFam" id="3.90.550.10:FF:000011">
    <property type="entry name" value="3-deoxy-manno-octulosonate cytidylyltransferase"/>
    <property type="match status" value="1"/>
</dbReference>
<comment type="pathway">
    <text evidence="5">Nucleotide-sugar biosynthesis; CMP-3-deoxy-D-manno-octulosonate biosynthesis; CMP-3-deoxy-D-manno-octulosonate from 3-deoxy-D-manno-octulosonate and CTP: step 1/1.</text>
</comment>
<comment type="catalytic activity">
    <reaction evidence="5">
        <text>3-deoxy-alpha-D-manno-oct-2-ulosonate + CTP = CMP-3-deoxy-beta-D-manno-octulosonate + diphosphate</text>
        <dbReference type="Rhea" id="RHEA:23448"/>
        <dbReference type="ChEBI" id="CHEBI:33019"/>
        <dbReference type="ChEBI" id="CHEBI:37563"/>
        <dbReference type="ChEBI" id="CHEBI:85986"/>
        <dbReference type="ChEBI" id="CHEBI:85987"/>
        <dbReference type="EC" id="2.7.7.38"/>
    </reaction>
</comment>
<comment type="similarity">
    <text evidence="5">Belongs to the KdsB family.</text>
</comment>
<keyword evidence="2 5" id="KW-0808">Transferase</keyword>
<keyword evidence="3 5" id="KW-0548">Nucleotidyltransferase</keyword>
<dbReference type="AlphaFoldDB" id="A0A450TIH1"/>
<proteinExistence type="inferred from homology"/>
<dbReference type="EC" id="2.7.7.38" evidence="5"/>
<evidence type="ECO:0000256" key="2">
    <source>
        <dbReference type="ARBA" id="ARBA00022679"/>
    </source>
</evidence>
<dbReference type="UniPathway" id="UPA00358">
    <property type="reaction ID" value="UER00476"/>
</dbReference>
<dbReference type="InterPro" id="IPR003329">
    <property type="entry name" value="Cytidylyl_trans"/>
</dbReference>
<dbReference type="CDD" id="cd02517">
    <property type="entry name" value="CMP-KDO-Synthetase"/>
    <property type="match status" value="1"/>
</dbReference>
<dbReference type="GO" id="GO:0005829">
    <property type="term" value="C:cytosol"/>
    <property type="evidence" value="ECO:0007669"/>
    <property type="project" value="TreeGrafter"/>
</dbReference>
<evidence type="ECO:0000313" key="6">
    <source>
        <dbReference type="EMBL" id="VFJ67080.1"/>
    </source>
</evidence>
<dbReference type="NCBIfam" id="NF003952">
    <property type="entry name" value="PRK05450.1-5"/>
    <property type="match status" value="1"/>
</dbReference>
<dbReference type="GO" id="GO:0009103">
    <property type="term" value="P:lipopolysaccharide biosynthetic process"/>
    <property type="evidence" value="ECO:0007669"/>
    <property type="project" value="UniProtKB-UniRule"/>
</dbReference>
<dbReference type="Gene3D" id="3.90.550.10">
    <property type="entry name" value="Spore Coat Polysaccharide Biosynthesis Protein SpsA, Chain A"/>
    <property type="match status" value="1"/>
</dbReference>
<evidence type="ECO:0000256" key="3">
    <source>
        <dbReference type="ARBA" id="ARBA00022695"/>
    </source>
</evidence>
<dbReference type="NCBIfam" id="TIGR00466">
    <property type="entry name" value="kdsB"/>
    <property type="match status" value="1"/>
</dbReference>
<gene>
    <name evidence="5" type="primary">kdsB</name>
    <name evidence="6" type="ORF">BECKDK2373C_GA0170839_11597</name>
</gene>
<dbReference type="InterPro" id="IPR004528">
    <property type="entry name" value="KdsB"/>
</dbReference>
<dbReference type="GO" id="GO:0033468">
    <property type="term" value="P:CMP-keto-3-deoxy-D-manno-octulosonic acid biosynthetic process"/>
    <property type="evidence" value="ECO:0007669"/>
    <property type="project" value="UniProtKB-UniRule"/>
</dbReference>
<evidence type="ECO:0000256" key="5">
    <source>
        <dbReference type="HAMAP-Rule" id="MF_00057"/>
    </source>
</evidence>
<dbReference type="InterPro" id="IPR029044">
    <property type="entry name" value="Nucleotide-diphossugar_trans"/>
</dbReference>
<comment type="function">
    <text evidence="5">Activates KDO (a required 8-carbon sugar) for incorporation into bacterial lipopolysaccharide in Gram-negative bacteria.</text>
</comment>
<name>A0A450TIH1_9GAMM</name>
<protein>
    <recommendedName>
        <fullName evidence="5">3-deoxy-manno-octulosonate cytidylyltransferase</fullName>
        <ecNumber evidence="5">2.7.7.38</ecNumber>
    </recommendedName>
    <alternativeName>
        <fullName evidence="5">CMP-2-keto-3-deoxyoctulosonic acid synthase</fullName>
        <shortName evidence="5">CKS</shortName>
        <shortName evidence="5">CMP-KDO synthase</shortName>
    </alternativeName>
</protein>
<evidence type="ECO:0000256" key="4">
    <source>
        <dbReference type="ARBA" id="ARBA00022985"/>
    </source>
</evidence>
<keyword evidence="4 5" id="KW-0448">Lipopolysaccharide biosynthesis</keyword>
<dbReference type="EMBL" id="CAADEY010000159">
    <property type="protein sequence ID" value="VFJ67080.1"/>
    <property type="molecule type" value="Genomic_DNA"/>
</dbReference>
<dbReference type="GO" id="GO:0016020">
    <property type="term" value="C:membrane"/>
    <property type="evidence" value="ECO:0007669"/>
    <property type="project" value="UniProtKB-SubCell"/>
</dbReference>
<sequence length="278" mass="30390">MLPMDFTVIIPARYASTRLPGKPLLDIAGRPMLAHVHANARESGALRVIIATDDERIRAAAHEFGAEVCMTSASHTSGTERIAEVIDKLAEPDRRIVLNVQGDEPLLPPGLIRQAASGLSEHPDADIATLCEPIPDGETLFDPAAVKVVRDKDGFALYFSRAPIPWDRDGFAASPAVSLPSKHAHGAIHGGVYYRHIGIYAYRAAFLREYVKRPPCALEKIESLEQLRALFYGGRIHVAEAGEAPGFGVDTPEDLLRVRRALERAGSRYAEDCPEKNR</sequence>
<dbReference type="HAMAP" id="MF_00057">
    <property type="entry name" value="KdsB"/>
    <property type="match status" value="1"/>
</dbReference>
<accession>A0A450TIH1</accession>
<keyword evidence="5" id="KW-0963">Cytoplasm</keyword>
<dbReference type="PANTHER" id="PTHR42866:SF2">
    <property type="entry name" value="3-DEOXY-MANNO-OCTULOSONATE CYTIDYLYLTRANSFERASE, MITOCHONDRIAL"/>
    <property type="match status" value="1"/>
</dbReference>
<dbReference type="GO" id="GO:0008690">
    <property type="term" value="F:3-deoxy-manno-octulosonate cytidylyltransferase activity"/>
    <property type="evidence" value="ECO:0007669"/>
    <property type="project" value="UniProtKB-UniRule"/>
</dbReference>
<dbReference type="SUPFAM" id="SSF53448">
    <property type="entry name" value="Nucleotide-diphospho-sugar transferases"/>
    <property type="match status" value="1"/>
</dbReference>
<reference evidence="6" key="1">
    <citation type="submission" date="2019-02" db="EMBL/GenBank/DDBJ databases">
        <authorList>
            <person name="Gruber-Vodicka R. H."/>
            <person name="Seah K. B. B."/>
        </authorList>
    </citation>
    <scope>NUCLEOTIDE SEQUENCE</scope>
    <source>
        <strain evidence="6">BECK_DK161</strain>
    </source>
</reference>
<comment type="subcellular location">
    <subcellularLocation>
        <location evidence="5">Cytoplasm</location>
    </subcellularLocation>
    <subcellularLocation>
        <location evidence="1">Membrane</location>
    </subcellularLocation>
</comment>